<evidence type="ECO:0000256" key="6">
    <source>
        <dbReference type="SAM" id="MobiDB-lite"/>
    </source>
</evidence>
<dbReference type="SUPFAM" id="SSF48726">
    <property type="entry name" value="Immunoglobulin"/>
    <property type="match status" value="1"/>
</dbReference>
<reference evidence="8" key="1">
    <citation type="submission" date="2022-01" db="EMBL/GenBank/DDBJ databases">
        <authorList>
            <person name="King R."/>
        </authorList>
    </citation>
    <scope>NUCLEOTIDE SEQUENCE</scope>
</reference>
<evidence type="ECO:0000256" key="3">
    <source>
        <dbReference type="ARBA" id="ARBA00023157"/>
    </source>
</evidence>
<dbReference type="GO" id="GO:0098609">
    <property type="term" value="P:cell-cell adhesion"/>
    <property type="evidence" value="ECO:0007669"/>
    <property type="project" value="TreeGrafter"/>
</dbReference>
<dbReference type="GO" id="GO:0005911">
    <property type="term" value="C:cell-cell junction"/>
    <property type="evidence" value="ECO:0007669"/>
    <property type="project" value="TreeGrafter"/>
</dbReference>
<feature type="region of interest" description="Disordered" evidence="6">
    <location>
        <begin position="406"/>
        <end position="503"/>
    </location>
</feature>
<keyword evidence="5" id="KW-0393">Immunoglobulin domain</keyword>
<dbReference type="InterPro" id="IPR003599">
    <property type="entry name" value="Ig_sub"/>
</dbReference>
<dbReference type="InterPro" id="IPR036179">
    <property type="entry name" value="Ig-like_dom_sf"/>
</dbReference>
<keyword evidence="2" id="KW-0472">Membrane</keyword>
<reference evidence="8" key="2">
    <citation type="submission" date="2022-10" db="EMBL/GenBank/DDBJ databases">
        <authorList>
            <consortium name="ENA_rothamsted_submissions"/>
            <consortium name="culmorum"/>
            <person name="King R."/>
        </authorList>
    </citation>
    <scope>NUCLEOTIDE SEQUENCE</scope>
</reference>
<evidence type="ECO:0000256" key="2">
    <source>
        <dbReference type="ARBA" id="ARBA00023136"/>
    </source>
</evidence>
<protein>
    <recommendedName>
        <fullName evidence="7">Ig-like domain-containing protein</fullName>
    </recommendedName>
</protein>
<comment type="subcellular location">
    <subcellularLocation>
        <location evidence="1">Membrane</location>
        <topology evidence="1">Single-pass type I membrane protein</topology>
    </subcellularLocation>
</comment>
<feature type="domain" description="Ig-like" evidence="7">
    <location>
        <begin position="564"/>
        <end position="636"/>
    </location>
</feature>
<dbReference type="SMART" id="SM00408">
    <property type="entry name" value="IGc2"/>
    <property type="match status" value="2"/>
</dbReference>
<keyword evidence="4" id="KW-0325">Glycoprotein</keyword>
<feature type="compositionally biased region" description="Basic and acidic residues" evidence="6">
    <location>
        <begin position="326"/>
        <end position="342"/>
    </location>
</feature>
<organism evidence="8 9">
    <name type="scientific">Phaedon cochleariae</name>
    <name type="common">Mustard beetle</name>
    <dbReference type="NCBI Taxonomy" id="80249"/>
    <lineage>
        <taxon>Eukaryota</taxon>
        <taxon>Metazoa</taxon>
        <taxon>Ecdysozoa</taxon>
        <taxon>Arthropoda</taxon>
        <taxon>Hexapoda</taxon>
        <taxon>Insecta</taxon>
        <taxon>Pterygota</taxon>
        <taxon>Neoptera</taxon>
        <taxon>Endopterygota</taxon>
        <taxon>Coleoptera</taxon>
        <taxon>Polyphaga</taxon>
        <taxon>Cucujiformia</taxon>
        <taxon>Chrysomeloidea</taxon>
        <taxon>Chrysomelidae</taxon>
        <taxon>Chrysomelinae</taxon>
        <taxon>Chrysomelini</taxon>
        <taxon>Phaedon</taxon>
    </lineage>
</organism>
<dbReference type="PANTHER" id="PTHR11640">
    <property type="entry name" value="NEPHRIN"/>
    <property type="match status" value="1"/>
</dbReference>
<dbReference type="PANTHER" id="PTHR11640:SF155">
    <property type="entry name" value="IG-LIKE DOMAIN-CONTAINING PROTEIN"/>
    <property type="match status" value="1"/>
</dbReference>
<dbReference type="AlphaFoldDB" id="A0A9N9SC01"/>
<evidence type="ECO:0000256" key="5">
    <source>
        <dbReference type="ARBA" id="ARBA00023319"/>
    </source>
</evidence>
<evidence type="ECO:0000313" key="8">
    <source>
        <dbReference type="EMBL" id="CAG9816227.1"/>
    </source>
</evidence>
<feature type="compositionally biased region" description="Basic and acidic residues" evidence="6">
    <location>
        <begin position="422"/>
        <end position="434"/>
    </location>
</feature>
<dbReference type="GO" id="GO:0005886">
    <property type="term" value="C:plasma membrane"/>
    <property type="evidence" value="ECO:0007669"/>
    <property type="project" value="TreeGrafter"/>
</dbReference>
<feature type="compositionally biased region" description="Polar residues" evidence="6">
    <location>
        <begin position="285"/>
        <end position="294"/>
    </location>
</feature>
<keyword evidence="3" id="KW-1015">Disulfide bond</keyword>
<feature type="compositionally biased region" description="Basic and acidic residues" evidence="6">
    <location>
        <begin position="475"/>
        <end position="502"/>
    </location>
</feature>
<dbReference type="InterPro" id="IPR003598">
    <property type="entry name" value="Ig_sub2"/>
</dbReference>
<dbReference type="InterPro" id="IPR013783">
    <property type="entry name" value="Ig-like_fold"/>
</dbReference>
<dbReference type="GO" id="GO:0050839">
    <property type="term" value="F:cell adhesion molecule binding"/>
    <property type="evidence" value="ECO:0007669"/>
    <property type="project" value="TreeGrafter"/>
</dbReference>
<evidence type="ECO:0000259" key="7">
    <source>
        <dbReference type="PROSITE" id="PS50835"/>
    </source>
</evidence>
<keyword evidence="9" id="KW-1185">Reference proteome</keyword>
<dbReference type="OrthoDB" id="9442762at2759"/>
<feature type="region of interest" description="Disordered" evidence="6">
    <location>
        <begin position="278"/>
        <end position="301"/>
    </location>
</feature>
<dbReference type="SMART" id="SM00409">
    <property type="entry name" value="IG"/>
    <property type="match status" value="2"/>
</dbReference>
<sequence>MENHSDDEEECDSCYALSESGDDNLCEPYRRRFFYEELAQCISPCFTNTLRFCEKAMVKLSSTMNEQKCCESTEHVKRKICPGHQSSRPRPREVGRIVEVVDHCLSCQKFEISPEESRTPELSSQSSVSVEAEANFSVPILNKPKSIPRKPESKRIMNSGAVNKKLVVEKETNVKQSELIVMHTEPVIMIPESTGMESQPFFTRPEPIVTSPEPIRRPEPIVTRPEPIVTRPEPIVTRPEPINTRPEPIVNIVMNPEPIVTKPETIVISPISSIDESVSASSCSKLDQTTSVESENCERGKDHENCRNININVKVKIQKKRRKKHGDLSDSDSSKSKCKQKRDEERKGSRKCCKCDKSEITVVSCENAPNTNNKQDFCQLLKPKILAHPQIEEFIRKCRCKQRRKSSDSFGSNKLPAIQEQNLKDDSRTAETSRDSSSTYNSPRKDKSRSYDSTEKNTKRKSETVGTSRRPSHNTSEKVLKVDNMTVEHRKSVDKNNRKKDSTGNMVPIFVNKDIAADTSFHVNSRDKIVHYMFVEHSLSYSLFSLHHNKEIYSVKKMDIRNTPSFGISRDPGFGFPVREGMPVSLKCDVDANPRAAPVWRKDDGEPPVEQSADGFLNFTDIRREHSGWYKCVARHRLGRFSSIGYFLNVRYETDVTQEPDFDVSELSSTGRQLEVSLGGAVQLACPTGTTGCWTRVEPSTGRLEPLGASQELRLDTVVYQEGGEYRCVAPTRDATRRSSGVLYNLQPHRLETK</sequence>
<dbReference type="InterPro" id="IPR051275">
    <property type="entry name" value="Cell_adhesion_signaling"/>
</dbReference>
<feature type="compositionally biased region" description="Basic and acidic residues" evidence="6">
    <location>
        <begin position="443"/>
        <end position="463"/>
    </location>
</feature>
<dbReference type="EMBL" id="OU896719">
    <property type="protein sequence ID" value="CAG9816227.1"/>
    <property type="molecule type" value="Genomic_DNA"/>
</dbReference>
<proteinExistence type="predicted"/>
<dbReference type="PROSITE" id="PS50835">
    <property type="entry name" value="IG_LIKE"/>
    <property type="match status" value="1"/>
</dbReference>
<evidence type="ECO:0000256" key="1">
    <source>
        <dbReference type="ARBA" id="ARBA00004479"/>
    </source>
</evidence>
<accession>A0A9N9SC01</accession>
<name>A0A9N9SC01_PHACE</name>
<gene>
    <name evidence="8" type="ORF">PHAECO_LOCUS3946</name>
</gene>
<evidence type="ECO:0000313" key="9">
    <source>
        <dbReference type="Proteomes" id="UP001153737"/>
    </source>
</evidence>
<evidence type="ECO:0000256" key="4">
    <source>
        <dbReference type="ARBA" id="ARBA00023180"/>
    </source>
</evidence>
<feature type="region of interest" description="Disordered" evidence="6">
    <location>
        <begin position="317"/>
        <end position="342"/>
    </location>
</feature>
<dbReference type="InterPro" id="IPR007110">
    <property type="entry name" value="Ig-like_dom"/>
</dbReference>
<dbReference type="Gene3D" id="2.60.40.10">
    <property type="entry name" value="Immunoglobulins"/>
    <property type="match status" value="1"/>
</dbReference>
<dbReference type="Pfam" id="PF13927">
    <property type="entry name" value="Ig_3"/>
    <property type="match status" value="1"/>
</dbReference>
<dbReference type="Proteomes" id="UP001153737">
    <property type="component" value="Chromosome 13"/>
</dbReference>